<keyword evidence="4 10" id="KW-0812">Transmembrane</keyword>
<evidence type="ECO:0000313" key="12">
    <source>
        <dbReference type="Ensembl" id="ENSCINP00000035544.1"/>
    </source>
</evidence>
<dbReference type="Pfam" id="PF07774">
    <property type="entry name" value="EMC1_C"/>
    <property type="match status" value="1"/>
</dbReference>
<gene>
    <name evidence="12" type="primary">LOC100177708</name>
</gene>
<keyword evidence="13" id="KW-1185">Reference proteome</keyword>
<protein>
    <recommendedName>
        <fullName evidence="3">ER membrane protein complex subunit 1</fullName>
    </recommendedName>
</protein>
<evidence type="ECO:0000256" key="7">
    <source>
        <dbReference type="ARBA" id="ARBA00022989"/>
    </source>
</evidence>
<dbReference type="PANTHER" id="PTHR21573:SF0">
    <property type="entry name" value="ER MEMBRANE PROTEIN COMPLEX SUBUNIT 1"/>
    <property type="match status" value="1"/>
</dbReference>
<reference evidence="12" key="2">
    <citation type="submission" date="2025-08" db="UniProtKB">
        <authorList>
            <consortium name="Ensembl"/>
        </authorList>
    </citation>
    <scope>IDENTIFICATION</scope>
</reference>
<evidence type="ECO:0000259" key="11">
    <source>
        <dbReference type="Pfam" id="PF07774"/>
    </source>
</evidence>
<accession>H2Y0W0</accession>
<dbReference type="PANTHER" id="PTHR21573">
    <property type="entry name" value="ER MEMBRANE PROTEIN COMPLEX SUBUNIT 1"/>
    <property type="match status" value="1"/>
</dbReference>
<dbReference type="InParanoid" id="H2Y0W0"/>
<dbReference type="Proteomes" id="UP000008144">
    <property type="component" value="Unassembled WGS sequence"/>
</dbReference>
<keyword evidence="5" id="KW-0732">Signal</keyword>
<proteinExistence type="inferred from homology"/>
<evidence type="ECO:0000256" key="3">
    <source>
        <dbReference type="ARBA" id="ARBA00020824"/>
    </source>
</evidence>
<keyword evidence="7 10" id="KW-1133">Transmembrane helix</keyword>
<feature type="transmembrane region" description="Helical" evidence="10">
    <location>
        <begin position="116"/>
        <end position="133"/>
    </location>
</feature>
<evidence type="ECO:0000256" key="9">
    <source>
        <dbReference type="ARBA" id="ARBA00023180"/>
    </source>
</evidence>
<organism evidence="12 13">
    <name type="scientific">Ciona intestinalis</name>
    <name type="common">Transparent sea squirt</name>
    <name type="synonym">Ascidia intestinalis</name>
    <dbReference type="NCBI Taxonomy" id="7719"/>
    <lineage>
        <taxon>Eukaryota</taxon>
        <taxon>Metazoa</taxon>
        <taxon>Chordata</taxon>
        <taxon>Tunicata</taxon>
        <taxon>Ascidiacea</taxon>
        <taxon>Phlebobranchia</taxon>
        <taxon>Cionidae</taxon>
        <taxon>Ciona</taxon>
    </lineage>
</organism>
<dbReference type="AlphaFoldDB" id="H2Y0W0"/>
<dbReference type="GeneTree" id="ENSGT00390000002461"/>
<evidence type="ECO:0000256" key="8">
    <source>
        <dbReference type="ARBA" id="ARBA00023136"/>
    </source>
</evidence>
<evidence type="ECO:0000256" key="4">
    <source>
        <dbReference type="ARBA" id="ARBA00022692"/>
    </source>
</evidence>
<comment type="subcellular location">
    <subcellularLocation>
        <location evidence="1">Endoplasmic reticulum membrane</location>
        <topology evidence="1">Single-pass type I membrane protein</topology>
    </subcellularLocation>
</comment>
<feature type="domain" description="ER membrane protein complex subunit 1 C-terminal" evidence="11">
    <location>
        <begin position="1"/>
        <end position="146"/>
    </location>
</feature>
<dbReference type="InterPro" id="IPR011678">
    <property type="entry name" value="EMC1_C"/>
</dbReference>
<dbReference type="GO" id="GO:0072546">
    <property type="term" value="C:EMC complex"/>
    <property type="evidence" value="ECO:0007669"/>
    <property type="project" value="InterPro"/>
</dbReference>
<evidence type="ECO:0000256" key="6">
    <source>
        <dbReference type="ARBA" id="ARBA00022824"/>
    </source>
</evidence>
<evidence type="ECO:0000256" key="10">
    <source>
        <dbReference type="SAM" id="Phobius"/>
    </source>
</evidence>
<dbReference type="HOGENOM" id="CLU_1858921_0_0_1"/>
<keyword evidence="6" id="KW-0256">Endoplasmic reticulum</keyword>
<dbReference type="Ensembl" id="ENSCINT00000032099.1">
    <property type="protein sequence ID" value="ENSCINP00000035544.1"/>
    <property type="gene ID" value="ENSCING00000019319.1"/>
</dbReference>
<reference evidence="12" key="3">
    <citation type="submission" date="2025-09" db="UniProtKB">
        <authorList>
            <consortium name="Ensembl"/>
        </authorList>
    </citation>
    <scope>IDENTIFICATION</scope>
</reference>
<reference evidence="13" key="1">
    <citation type="journal article" date="2002" name="Science">
        <title>The draft genome of Ciona intestinalis: insights into chordate and vertebrate origins.</title>
        <authorList>
            <person name="Dehal P."/>
            <person name="Satou Y."/>
            <person name="Campbell R.K."/>
            <person name="Chapman J."/>
            <person name="Degnan B."/>
            <person name="De Tomaso A."/>
            <person name="Davidson B."/>
            <person name="Di Gregorio A."/>
            <person name="Gelpke M."/>
            <person name="Goodstein D.M."/>
            <person name="Harafuji N."/>
            <person name="Hastings K.E."/>
            <person name="Ho I."/>
            <person name="Hotta K."/>
            <person name="Huang W."/>
            <person name="Kawashima T."/>
            <person name="Lemaire P."/>
            <person name="Martinez D."/>
            <person name="Meinertzhagen I.A."/>
            <person name="Necula S."/>
            <person name="Nonaka M."/>
            <person name="Putnam N."/>
            <person name="Rash S."/>
            <person name="Saiga H."/>
            <person name="Satake M."/>
            <person name="Terry A."/>
            <person name="Yamada L."/>
            <person name="Wang H.G."/>
            <person name="Awazu S."/>
            <person name="Azumi K."/>
            <person name="Boore J."/>
            <person name="Branno M."/>
            <person name="Chin-Bow S."/>
            <person name="DeSantis R."/>
            <person name="Doyle S."/>
            <person name="Francino P."/>
            <person name="Keys D.N."/>
            <person name="Haga S."/>
            <person name="Hayashi H."/>
            <person name="Hino K."/>
            <person name="Imai K.S."/>
            <person name="Inaba K."/>
            <person name="Kano S."/>
            <person name="Kobayashi K."/>
            <person name="Kobayashi M."/>
            <person name="Lee B.I."/>
            <person name="Makabe K.W."/>
            <person name="Manohar C."/>
            <person name="Matassi G."/>
            <person name="Medina M."/>
            <person name="Mochizuki Y."/>
            <person name="Mount S."/>
            <person name="Morishita T."/>
            <person name="Miura S."/>
            <person name="Nakayama A."/>
            <person name="Nishizaka S."/>
            <person name="Nomoto H."/>
            <person name="Ohta F."/>
            <person name="Oishi K."/>
            <person name="Rigoutsos I."/>
            <person name="Sano M."/>
            <person name="Sasaki A."/>
            <person name="Sasakura Y."/>
            <person name="Shoguchi E."/>
            <person name="Shin-i T."/>
            <person name="Spagnuolo A."/>
            <person name="Stainier D."/>
            <person name="Suzuki M.M."/>
            <person name="Tassy O."/>
            <person name="Takatori N."/>
            <person name="Tokuoka M."/>
            <person name="Yagi K."/>
            <person name="Yoshizaki F."/>
            <person name="Wada S."/>
            <person name="Zhang C."/>
            <person name="Hyatt P.D."/>
            <person name="Larimer F."/>
            <person name="Detter C."/>
            <person name="Doggett N."/>
            <person name="Glavina T."/>
            <person name="Hawkins T."/>
            <person name="Richardson P."/>
            <person name="Lucas S."/>
            <person name="Kohara Y."/>
            <person name="Levine M."/>
            <person name="Satoh N."/>
            <person name="Rokhsar D.S."/>
        </authorList>
    </citation>
    <scope>NUCLEOTIDE SEQUENCE [LARGE SCALE GENOMIC DNA]</scope>
</reference>
<dbReference type="InterPro" id="IPR026895">
    <property type="entry name" value="EMC1"/>
</dbReference>
<evidence type="ECO:0000256" key="2">
    <source>
        <dbReference type="ARBA" id="ARBA00007904"/>
    </source>
</evidence>
<comment type="similarity">
    <text evidence="2">Belongs to the EMC1 family.</text>
</comment>
<evidence type="ECO:0000313" key="13">
    <source>
        <dbReference type="Proteomes" id="UP000008144"/>
    </source>
</evidence>
<keyword evidence="8 10" id="KW-0472">Membrane</keyword>
<sequence length="147" mass="16846">MGVSHTDKAITARQILFGLKRGALFGLPRRFFDPRRPLVLEESHREEGLIQYMPEIPIPPELFVSYNLSVEKINGIYSSPAALESTSLVFVTGIDIFFTRIQPSKMFDVLKEDFDHMFISIVLIGMFVAALVARRMSQIKQLKKSWR</sequence>
<dbReference type="STRING" id="7719.ENSCINP00000035544"/>
<evidence type="ECO:0000256" key="1">
    <source>
        <dbReference type="ARBA" id="ARBA00004115"/>
    </source>
</evidence>
<evidence type="ECO:0000256" key="5">
    <source>
        <dbReference type="ARBA" id="ARBA00022729"/>
    </source>
</evidence>
<keyword evidence="9" id="KW-0325">Glycoprotein</keyword>
<name>H2Y0W0_CIOIN</name>